<dbReference type="InterPro" id="IPR008948">
    <property type="entry name" value="L-Aspartase-like"/>
</dbReference>
<dbReference type="Gene3D" id="1.20.200.10">
    <property type="entry name" value="Fumarase/aspartase (Central domain)"/>
    <property type="match status" value="1"/>
</dbReference>
<dbReference type="CDD" id="cd01359">
    <property type="entry name" value="Argininosuccinate_lyase"/>
    <property type="match status" value="1"/>
</dbReference>
<dbReference type="InterPro" id="IPR009049">
    <property type="entry name" value="Argininosuccinate_lyase"/>
</dbReference>
<evidence type="ECO:0000256" key="1">
    <source>
        <dbReference type="ARBA" id="ARBA00000985"/>
    </source>
</evidence>
<dbReference type="InterPro" id="IPR024083">
    <property type="entry name" value="Fumarase/histidase_N"/>
</dbReference>
<dbReference type="Gene3D" id="1.10.275.10">
    <property type="entry name" value="Fumarase/aspartase (N-terminal domain)"/>
    <property type="match status" value="1"/>
</dbReference>
<evidence type="ECO:0000259" key="6">
    <source>
        <dbReference type="Pfam" id="PF00206"/>
    </source>
</evidence>
<dbReference type="Gene3D" id="1.10.40.30">
    <property type="entry name" value="Fumarase/aspartase (C-terminal domain)"/>
    <property type="match status" value="1"/>
</dbReference>
<feature type="domain" description="Fumarate lyase N-terminal" evidence="6">
    <location>
        <begin position="60"/>
        <end position="309"/>
    </location>
</feature>
<keyword evidence="5 7" id="KW-0456">Lyase</keyword>
<reference evidence="7" key="1">
    <citation type="submission" date="2020-10" db="EMBL/GenBank/DDBJ databases">
        <authorList>
            <person name="Gilroy R."/>
        </authorList>
    </citation>
    <scope>NUCLEOTIDE SEQUENCE</scope>
    <source>
        <strain evidence="7">35461</strain>
    </source>
</reference>
<dbReference type="PRINTS" id="PR00149">
    <property type="entry name" value="FUMRATELYASE"/>
</dbReference>
<dbReference type="GO" id="GO:0042450">
    <property type="term" value="P:L-arginine biosynthetic process via ornithine"/>
    <property type="evidence" value="ECO:0007669"/>
    <property type="project" value="UniProtKB-UniRule"/>
</dbReference>
<comment type="caution">
    <text evidence="7">The sequence shown here is derived from an EMBL/GenBank/DDBJ whole genome shotgun (WGS) entry which is preliminary data.</text>
</comment>
<accession>A0A9D1T2S8</accession>
<proteinExistence type="inferred from homology"/>
<gene>
    <name evidence="5 7" type="primary">argH</name>
    <name evidence="7" type="ORF">IAC79_04275</name>
</gene>
<dbReference type="GO" id="GO:0005829">
    <property type="term" value="C:cytosol"/>
    <property type="evidence" value="ECO:0007669"/>
    <property type="project" value="TreeGrafter"/>
</dbReference>
<keyword evidence="4 5" id="KW-0055">Arginine biosynthesis</keyword>
<evidence type="ECO:0000313" key="8">
    <source>
        <dbReference type="Proteomes" id="UP000886845"/>
    </source>
</evidence>
<keyword evidence="5" id="KW-0028">Amino-acid biosynthesis</keyword>
<dbReference type="InterPro" id="IPR020557">
    <property type="entry name" value="Fumarate_lyase_CS"/>
</dbReference>
<comment type="catalytic activity">
    <reaction evidence="1 5">
        <text>2-(N(omega)-L-arginino)succinate = fumarate + L-arginine</text>
        <dbReference type="Rhea" id="RHEA:24020"/>
        <dbReference type="ChEBI" id="CHEBI:29806"/>
        <dbReference type="ChEBI" id="CHEBI:32682"/>
        <dbReference type="ChEBI" id="CHEBI:57472"/>
        <dbReference type="EC" id="4.3.2.1"/>
    </reaction>
</comment>
<evidence type="ECO:0000256" key="2">
    <source>
        <dbReference type="ARBA" id="ARBA00004941"/>
    </source>
</evidence>
<comment type="pathway">
    <text evidence="2 5">Amino-acid biosynthesis; L-arginine biosynthesis; L-arginine from L-ornithine and carbamoyl phosphate: step 3/3.</text>
</comment>
<dbReference type="PRINTS" id="PR00145">
    <property type="entry name" value="ARGSUCLYASE"/>
</dbReference>
<organism evidence="7 8">
    <name type="scientific">Candidatus Spyradenecus faecavium</name>
    <dbReference type="NCBI Taxonomy" id="2840947"/>
    <lineage>
        <taxon>Bacteria</taxon>
        <taxon>Pseudomonadati</taxon>
        <taxon>Lentisphaerota</taxon>
        <taxon>Lentisphaeria</taxon>
        <taxon>Lentisphaerales</taxon>
        <taxon>Lentisphaeraceae</taxon>
        <taxon>Lentisphaeraceae incertae sedis</taxon>
        <taxon>Candidatus Spyradenecus</taxon>
    </lineage>
</organism>
<reference evidence="7" key="2">
    <citation type="journal article" date="2021" name="PeerJ">
        <title>Extensive microbial diversity within the chicken gut microbiome revealed by metagenomics and culture.</title>
        <authorList>
            <person name="Gilroy R."/>
            <person name="Ravi A."/>
            <person name="Getino M."/>
            <person name="Pursley I."/>
            <person name="Horton D.L."/>
            <person name="Alikhan N.F."/>
            <person name="Baker D."/>
            <person name="Gharbi K."/>
            <person name="Hall N."/>
            <person name="Watson M."/>
            <person name="Adriaenssens E.M."/>
            <person name="Foster-Nyarko E."/>
            <person name="Jarju S."/>
            <person name="Secka A."/>
            <person name="Antonio M."/>
            <person name="Oren A."/>
            <person name="Chaudhuri R.R."/>
            <person name="La Ragione R."/>
            <person name="Hildebrand F."/>
            <person name="Pallen M.J."/>
        </authorList>
    </citation>
    <scope>NUCLEOTIDE SEQUENCE</scope>
    <source>
        <strain evidence="7">35461</strain>
    </source>
</reference>
<sequence>MTTQPADTATTVGKINPDVLAFTEGKDPVLDLALAEVDCLGTAAHVTMLSRMDFKPTLFTEEQRVAVLRALKDIIAEARRGDFTITAADQDVHLAVERRLTERLGDLGKKVHTCRSRNDQVAVDIRLHVRNELNALTGELADLARALLTLAEAHRAVPLVGRTHLQPAMPSSVGMWASAYAEMLLDDAYLLDAAYKTNNLCPLGSAAGYGVPLPIDRRLTSDLLAFDRPHHNVFYASCARGKDEAVLLAACSQVMLSLSRLAEDLILFSMPEFRYFTLPRDLCTGSSIMPQKYNPDVLELIRAKAALLIGQATSANVILKALPGGYNRDLQDTKELYMEGLRVTRASLRIMRLMAENLTVNPDACRAAFAEPGVFATDRALELVAGGMPFRDAYHQVRDHLEDLRGMDPDAVIAQKTHLGGTNGLDFAHLRGRADALAEQAHAAQAKVDAAFDALMDV</sequence>
<dbReference type="PROSITE" id="PS00163">
    <property type="entry name" value="FUMARATE_LYASES"/>
    <property type="match status" value="1"/>
</dbReference>
<dbReference type="SUPFAM" id="SSF48557">
    <property type="entry name" value="L-aspartase-like"/>
    <property type="match status" value="1"/>
</dbReference>
<dbReference type="InterPro" id="IPR000362">
    <property type="entry name" value="Fumarate_lyase_fam"/>
</dbReference>
<evidence type="ECO:0000256" key="5">
    <source>
        <dbReference type="HAMAP-Rule" id="MF_00006"/>
    </source>
</evidence>
<dbReference type="EMBL" id="DVOR01000137">
    <property type="protein sequence ID" value="HIV09311.1"/>
    <property type="molecule type" value="Genomic_DNA"/>
</dbReference>
<dbReference type="Proteomes" id="UP000886845">
    <property type="component" value="Unassembled WGS sequence"/>
</dbReference>
<dbReference type="NCBIfam" id="TIGR00838">
    <property type="entry name" value="argH"/>
    <property type="match status" value="1"/>
</dbReference>
<comment type="similarity">
    <text evidence="5">Belongs to the lyase 1 family. Argininosuccinate lyase subfamily.</text>
</comment>
<evidence type="ECO:0000256" key="4">
    <source>
        <dbReference type="ARBA" id="ARBA00022571"/>
    </source>
</evidence>
<comment type="subcellular location">
    <subcellularLocation>
        <location evidence="5">Cytoplasm</location>
    </subcellularLocation>
</comment>
<evidence type="ECO:0000313" key="7">
    <source>
        <dbReference type="EMBL" id="HIV09311.1"/>
    </source>
</evidence>
<dbReference type="EC" id="4.3.2.1" evidence="3 5"/>
<dbReference type="AlphaFoldDB" id="A0A9D1T2S8"/>
<evidence type="ECO:0000256" key="3">
    <source>
        <dbReference type="ARBA" id="ARBA00012338"/>
    </source>
</evidence>
<name>A0A9D1T2S8_9BACT</name>
<dbReference type="HAMAP" id="MF_00006">
    <property type="entry name" value="Arg_succ_lyase"/>
    <property type="match status" value="1"/>
</dbReference>
<dbReference type="Pfam" id="PF00206">
    <property type="entry name" value="Lyase_1"/>
    <property type="match status" value="1"/>
</dbReference>
<dbReference type="PANTHER" id="PTHR43814:SF1">
    <property type="entry name" value="ARGININOSUCCINATE LYASE"/>
    <property type="match status" value="1"/>
</dbReference>
<keyword evidence="5" id="KW-0963">Cytoplasm</keyword>
<dbReference type="InterPro" id="IPR022761">
    <property type="entry name" value="Fumarate_lyase_N"/>
</dbReference>
<dbReference type="GO" id="GO:0004056">
    <property type="term" value="F:argininosuccinate lyase activity"/>
    <property type="evidence" value="ECO:0007669"/>
    <property type="project" value="UniProtKB-UniRule"/>
</dbReference>
<protein>
    <recommendedName>
        <fullName evidence="3 5">Argininosuccinate lyase</fullName>
        <shortName evidence="5">ASAL</shortName>
        <ecNumber evidence="3 5">4.3.2.1</ecNumber>
    </recommendedName>
    <alternativeName>
        <fullName evidence="5">Arginosuccinase</fullName>
    </alternativeName>
</protein>
<dbReference type="PANTHER" id="PTHR43814">
    <property type="entry name" value="ARGININOSUCCINATE LYASE"/>
    <property type="match status" value="1"/>
</dbReference>